<dbReference type="GO" id="GO:0032044">
    <property type="term" value="C:DSIF complex"/>
    <property type="evidence" value="ECO:0007669"/>
    <property type="project" value="TreeGrafter"/>
</dbReference>
<evidence type="ECO:0000256" key="2">
    <source>
        <dbReference type="ARBA" id="ARBA00023163"/>
    </source>
</evidence>
<dbReference type="InterPro" id="IPR006645">
    <property type="entry name" value="NGN-like_dom"/>
</dbReference>
<feature type="compositionally biased region" description="Low complexity" evidence="4">
    <location>
        <begin position="534"/>
        <end position="547"/>
    </location>
</feature>
<dbReference type="Pfam" id="PF23291">
    <property type="entry name" value="KOW4_SPT5"/>
    <property type="match status" value="1"/>
</dbReference>
<dbReference type="GO" id="GO:0003735">
    <property type="term" value="F:structural constituent of ribosome"/>
    <property type="evidence" value="ECO:0007669"/>
    <property type="project" value="InterPro"/>
</dbReference>
<feature type="region of interest" description="Disordered" evidence="4">
    <location>
        <begin position="523"/>
        <end position="556"/>
    </location>
</feature>
<dbReference type="InterPro" id="IPR039385">
    <property type="entry name" value="NGN_Euk"/>
</dbReference>
<proteinExistence type="predicted"/>
<dbReference type="FunFam" id="2.30.30.30:FF:000053">
    <property type="entry name" value="Protein RNA-directed DNA methylation 3"/>
    <property type="match status" value="1"/>
</dbReference>
<dbReference type="EMBL" id="BSYO01000012">
    <property type="protein sequence ID" value="GMH13299.1"/>
    <property type="molecule type" value="Genomic_DNA"/>
</dbReference>
<dbReference type="Pfam" id="PF23042">
    <property type="entry name" value="KOW1_SPT5"/>
    <property type="match status" value="1"/>
</dbReference>
<accession>A0AAD3SM27</accession>
<dbReference type="PROSITE" id="PS01108">
    <property type="entry name" value="RIBOSOMAL_L24"/>
    <property type="match status" value="1"/>
</dbReference>
<feature type="compositionally biased region" description="Polar residues" evidence="4">
    <location>
        <begin position="833"/>
        <end position="848"/>
    </location>
</feature>
<dbReference type="InterPro" id="IPR039659">
    <property type="entry name" value="SPT5"/>
</dbReference>
<feature type="compositionally biased region" description="Basic and acidic residues" evidence="4">
    <location>
        <begin position="1088"/>
        <end position="1098"/>
    </location>
</feature>
<comment type="caution">
    <text evidence="7">The sequence shown here is derived from an EMBL/GenBank/DDBJ whole genome shotgun (WGS) entry which is preliminary data.</text>
</comment>
<feature type="compositionally biased region" description="Polar residues" evidence="4">
    <location>
        <begin position="1382"/>
        <end position="1393"/>
    </location>
</feature>
<feature type="compositionally biased region" description="Polar residues" evidence="4">
    <location>
        <begin position="968"/>
        <end position="981"/>
    </location>
</feature>
<feature type="compositionally biased region" description="Basic and acidic residues" evidence="4">
    <location>
        <begin position="1340"/>
        <end position="1353"/>
    </location>
</feature>
<feature type="compositionally biased region" description="Polar residues" evidence="4">
    <location>
        <begin position="1207"/>
        <end position="1222"/>
    </location>
</feature>
<dbReference type="GO" id="GO:0003729">
    <property type="term" value="F:mRNA binding"/>
    <property type="evidence" value="ECO:0007669"/>
    <property type="project" value="TreeGrafter"/>
</dbReference>
<dbReference type="CDD" id="cd09888">
    <property type="entry name" value="NGN_Euk"/>
    <property type="match status" value="1"/>
</dbReference>
<dbReference type="Pfam" id="PF23037">
    <property type="entry name" value="KOWx_SPT5"/>
    <property type="match status" value="1"/>
</dbReference>
<gene>
    <name evidence="7" type="ORF">Nepgr_015140</name>
</gene>
<reference evidence="7" key="1">
    <citation type="submission" date="2023-05" db="EMBL/GenBank/DDBJ databases">
        <title>Nepenthes gracilis genome sequencing.</title>
        <authorList>
            <person name="Fukushima K."/>
        </authorList>
    </citation>
    <scope>NUCLEOTIDE SEQUENCE</scope>
    <source>
        <strain evidence="7">SING2019-196</strain>
    </source>
</reference>
<comment type="subcellular location">
    <subcellularLocation>
        <location evidence="1">Nucleus</location>
    </subcellularLocation>
</comment>
<dbReference type="Gene3D" id="2.30.30.30">
    <property type="match status" value="1"/>
</dbReference>
<feature type="compositionally biased region" description="Low complexity" evidence="4">
    <location>
        <begin position="1129"/>
        <end position="1145"/>
    </location>
</feature>
<feature type="compositionally biased region" description="Polar residues" evidence="4">
    <location>
        <begin position="1553"/>
        <end position="1566"/>
    </location>
</feature>
<name>A0AAD3SM27_NEPGR</name>
<evidence type="ECO:0000259" key="6">
    <source>
        <dbReference type="SMART" id="SM00739"/>
    </source>
</evidence>
<feature type="compositionally biased region" description="Gly residues" evidence="4">
    <location>
        <begin position="745"/>
        <end position="763"/>
    </location>
</feature>
<feature type="compositionally biased region" description="Gly residues" evidence="4">
    <location>
        <begin position="1713"/>
        <end position="1725"/>
    </location>
</feature>
<feature type="compositionally biased region" description="Gly residues" evidence="4">
    <location>
        <begin position="1662"/>
        <end position="1684"/>
    </location>
</feature>
<dbReference type="GO" id="GO:0032784">
    <property type="term" value="P:regulation of DNA-templated transcription elongation"/>
    <property type="evidence" value="ECO:0007669"/>
    <property type="project" value="InterPro"/>
</dbReference>
<dbReference type="InterPro" id="IPR005100">
    <property type="entry name" value="NGN-domain"/>
</dbReference>
<evidence type="ECO:0000313" key="7">
    <source>
        <dbReference type="EMBL" id="GMH13299.1"/>
    </source>
</evidence>
<dbReference type="InterPro" id="IPR041977">
    <property type="entry name" value="KOW_Spt5_4"/>
</dbReference>
<feature type="compositionally biased region" description="Gly residues" evidence="4">
    <location>
        <begin position="1613"/>
        <end position="1634"/>
    </location>
</feature>
<feature type="compositionally biased region" description="Polar residues" evidence="4">
    <location>
        <begin position="1048"/>
        <end position="1084"/>
    </location>
</feature>
<feature type="compositionally biased region" description="Basic and acidic residues" evidence="4">
    <location>
        <begin position="16"/>
        <end position="27"/>
    </location>
</feature>
<evidence type="ECO:0008006" key="9">
    <source>
        <dbReference type="Google" id="ProtNLM"/>
    </source>
</evidence>
<dbReference type="Pfam" id="PF03439">
    <property type="entry name" value="Spt5-NGN"/>
    <property type="match status" value="1"/>
</dbReference>
<sequence>MSSNKGKGKLVAGKGYDNDKTGGDRKRKNRDVLKFFEDTAAEDSDDFSDFDYDFSYDYGTESKGKSEAGKSQQLPFLPKEEELSGDELERILEERYRNGSQYVRYADDDYEMKRSEDGSFVLPYLPDPPIWKVKCKVGREKHTVFCLMQKYVDLKLLGTKLQIISAFAVEHIKGFVFVEAAKQSDASEACRQLADVYYSLVARVPKNEVSHLLAVRRKQSEVLEGMWARVKNGIYKGDLAQVVAVNNARKKATVKLIPRIDLQALAGKFGGAASAKKVAVPAPRLISSTDLEEFRPLVQYKRDRDTGKHFEVLDGLMLKDGYLYKKLSIDSLSFWDVNPSEEELQKFSFSSKGGSDNLEWLSQLYGEQKKKCSLNIEKGGGKGEGSSGSSALDGFEVHDLVVFGKKEFGMIVGMEKDENYKILKDGSDGPTVVTLGKKDLKIVQSDKKFTALDHRMKTISINDTIKILDGVSKGKQGTVKQIYRGIVFLTDQNEAENDTYFCAKSQMSQKIKRCDDVCQGKGDETGPSDFGDIPSSPRSPLSPNNPSQTKESNHDFNQKDKEGMFAVGQSLRIRVGPLKGYLCSVLAIRYSDVTVKLASQQKVLTVKPEHLSEIRGKSFGSSMSDDPGSGSIKPFDLLGSEGCSNDWMQGAGGAGETNGWNTGSVSSERGSWPAFPSSGSTLDDSNANICGPAGDVSGKDAEETAWETKVGNEQNSAWGEAVVKRAATSSEQIGELGTTECGWGKTSGGAASGKAEGGWGKTSGGAASAQTEAGWGQQKTWVTDNNVAHASSGWCRSMDSEDKSAGKNVNDAWGKFNTSQDKDPSKDFCSNEWGRNNSSGSKEWNNINPAPDTRTGGWGESGGGLAQKQEKSTIRGWEGGNIEDNKSGKWGNSDKGEGTSGWKKSGDSSLWDQPKTFEDDVGFNRGRGSGGRKVRGGYCEGRDQSGRGRGGSFGREQSSSWNKEGQDGSYSQNSFGRNSGQDCAWGKDKGWNSDGGGGNGSWKNLNKSVEHNNSSGTKGWGAGRDTGGASHLSGVQGSVESASWIDGSVTSERGTGTAAWNSGSSTWSQQKSLENVKGLSTESASWDKVMESHEKGSDTDVNNCWAKGKDLQEKSTSDPEDPWGKAAQWGSKNSSSGTKGWKSSTAALESQVGGWGQAAGKWGQAQEENSAGESSKGKSAVQECARAWKKDGESSQGQMESWRKPSWSKSAESDTWNPSIENDQGFDGTCDRDSGGRRGRGGYRGGRDGRGRGGRSFGRGQFSSENKESHDGLSWGSSFEGNNDQGKSWGNDNYRNDGKRSSSGNDGQFNGWGKNKGGVGGWGSSSSGNNDQGSGQGKLKGWDNDVEREEQGSKKQKTSFEGNVSSGNKEWGGFPGRENRASGVQGQTESGKWNSEGAASERGLGISSWPTGNDSREKANGGGSEDSWGKSAQWGNKSSLSGSKEWKSSTTTAPPDSQIGGWRKDGDWSKHSSTGNDEGYEGGRGYGGRRGRGGFRGGRDGRGRGGRSFGRGQFSSWNKESQDASSWGNSAAAGGSGDQGGSGWGKDKGWHNEGSSGCSFGENSDQGGSRGNAWNSGGGGGGWGSSSAERTDQTGGWAKGWSSKGGSSVGKTDQGGGSGKGLGGDGGGWDGNLSGGNNYHGGNSSGGWGKAGGSPGIPSSPGGSGGQGDGSGKISSGGWGGNSSGGNNDQGGNSSGGWGKAGGSSGIPSAAGSSGGQGGGWGGNLSVGNNDQGGNSSGGWGKGWGKDGRTSENLSGSGGSGGWGGKSSCGNNDHRGNLSGGWGKAGGSSGIPSGDGSSGGQGGGWGGSSSVGNNDQGGNSSGGWGKGWGKDGGTSGNPSGAGGSGGSGKGLSVDGGGWGGYLSGGSKNQGGKSSGGWGKGTDSDKDGGSSGNPSDASGGGGSGKRSSSGWGE</sequence>
<evidence type="ECO:0000256" key="4">
    <source>
        <dbReference type="SAM" id="MobiDB-lite"/>
    </source>
</evidence>
<dbReference type="Proteomes" id="UP001279734">
    <property type="component" value="Unassembled WGS sequence"/>
</dbReference>
<evidence type="ECO:0000256" key="1">
    <source>
        <dbReference type="ARBA" id="ARBA00004123"/>
    </source>
</evidence>
<dbReference type="GO" id="GO:0006368">
    <property type="term" value="P:transcription elongation by RNA polymerase II"/>
    <property type="evidence" value="ECO:0007669"/>
    <property type="project" value="TreeGrafter"/>
</dbReference>
<keyword evidence="2" id="KW-0804">Transcription</keyword>
<evidence type="ECO:0000259" key="5">
    <source>
        <dbReference type="SMART" id="SM00738"/>
    </source>
</evidence>
<feature type="compositionally biased region" description="Polar residues" evidence="4">
    <location>
        <begin position="1005"/>
        <end position="1017"/>
    </location>
</feature>
<feature type="compositionally biased region" description="Gly residues" evidence="4">
    <location>
        <begin position="1756"/>
        <end position="1767"/>
    </location>
</feature>
<protein>
    <recommendedName>
        <fullName evidence="9">Protein RNA-directed DNA methylation 3</fullName>
    </recommendedName>
</protein>
<keyword evidence="8" id="KW-1185">Reference proteome</keyword>
<feature type="domain" description="KOW" evidence="6">
    <location>
        <begin position="458"/>
        <end position="485"/>
    </location>
</feature>
<feature type="compositionally biased region" description="Polar residues" evidence="4">
    <location>
        <begin position="677"/>
        <end position="688"/>
    </location>
</feature>
<feature type="region of interest" description="Disordered" evidence="4">
    <location>
        <begin position="797"/>
        <end position="1912"/>
    </location>
</feature>
<feature type="domain" description="KOW" evidence="6">
    <location>
        <begin position="221"/>
        <end position="248"/>
    </location>
</feature>
<feature type="compositionally biased region" description="Basic and acidic residues" evidence="4">
    <location>
        <begin position="1107"/>
        <end position="1117"/>
    </location>
</feature>
<feature type="compositionally biased region" description="Low complexity" evidence="4">
    <location>
        <begin position="1595"/>
        <end position="1611"/>
    </location>
</feature>
<feature type="compositionally biased region" description="Basic and acidic residues" evidence="4">
    <location>
        <begin position="883"/>
        <end position="897"/>
    </location>
</feature>
<feature type="domain" description="NusG-like N-terminal" evidence="5">
    <location>
        <begin position="127"/>
        <end position="216"/>
    </location>
</feature>
<evidence type="ECO:0000313" key="8">
    <source>
        <dbReference type="Proteomes" id="UP001279734"/>
    </source>
</evidence>
<dbReference type="InterPro" id="IPR057936">
    <property type="entry name" value="KOWx_Spt5"/>
</dbReference>
<dbReference type="GO" id="GO:0005840">
    <property type="term" value="C:ribosome"/>
    <property type="evidence" value="ECO:0007669"/>
    <property type="project" value="InterPro"/>
</dbReference>
<feature type="region of interest" description="Disordered" evidence="4">
    <location>
        <begin position="737"/>
        <end position="775"/>
    </location>
</feature>
<feature type="compositionally biased region" description="Gly residues" evidence="4">
    <location>
        <begin position="1819"/>
        <end position="1863"/>
    </location>
</feature>
<feature type="compositionally biased region" description="Low complexity" evidence="4">
    <location>
        <begin position="1324"/>
        <end position="1333"/>
    </location>
</feature>
<dbReference type="SMART" id="SM00738">
    <property type="entry name" value="NGN"/>
    <property type="match status" value="1"/>
</dbReference>
<dbReference type="InterPro" id="IPR036735">
    <property type="entry name" value="NGN_dom_sf"/>
</dbReference>
<feature type="region of interest" description="Disordered" evidence="4">
    <location>
        <begin position="663"/>
        <end position="713"/>
    </location>
</feature>
<keyword evidence="3" id="KW-0539">Nucleus</keyword>
<dbReference type="InterPro" id="IPR005824">
    <property type="entry name" value="KOW"/>
</dbReference>
<dbReference type="InterPro" id="IPR041973">
    <property type="entry name" value="KOW_Spt5_1"/>
</dbReference>
<organism evidence="7 8">
    <name type="scientific">Nepenthes gracilis</name>
    <name type="common">Slender pitcher plant</name>
    <dbReference type="NCBI Taxonomy" id="150966"/>
    <lineage>
        <taxon>Eukaryota</taxon>
        <taxon>Viridiplantae</taxon>
        <taxon>Streptophyta</taxon>
        <taxon>Embryophyta</taxon>
        <taxon>Tracheophyta</taxon>
        <taxon>Spermatophyta</taxon>
        <taxon>Magnoliopsida</taxon>
        <taxon>eudicotyledons</taxon>
        <taxon>Gunneridae</taxon>
        <taxon>Pentapetalae</taxon>
        <taxon>Caryophyllales</taxon>
        <taxon>Nepenthaceae</taxon>
        <taxon>Nepenthes</taxon>
    </lineage>
</organism>
<feature type="compositionally biased region" description="Gly residues" evidence="4">
    <location>
        <begin position="1778"/>
        <end position="1789"/>
    </location>
</feature>
<feature type="region of interest" description="Disordered" evidence="4">
    <location>
        <begin position="1"/>
        <end position="27"/>
    </location>
</feature>
<dbReference type="PANTHER" id="PTHR11125:SF8">
    <property type="entry name" value="PROTEIN RNA-DIRECTED DNA METHYLATION 3"/>
    <property type="match status" value="1"/>
</dbReference>
<dbReference type="PANTHER" id="PTHR11125">
    <property type="entry name" value="SUPPRESSOR OF TY 5"/>
    <property type="match status" value="1"/>
</dbReference>
<feature type="compositionally biased region" description="Gly residues" evidence="4">
    <location>
        <begin position="1643"/>
        <end position="1655"/>
    </location>
</feature>
<feature type="compositionally biased region" description="Polar residues" evidence="4">
    <location>
        <begin position="1359"/>
        <end position="1368"/>
    </location>
</feature>
<dbReference type="InterPro" id="IPR014722">
    <property type="entry name" value="Rib_uL2_dom2"/>
</dbReference>
<evidence type="ECO:0000256" key="3">
    <source>
        <dbReference type="ARBA" id="ARBA00023242"/>
    </source>
</evidence>
<feature type="compositionally biased region" description="Gly residues" evidence="4">
    <location>
        <begin position="856"/>
        <end position="865"/>
    </location>
</feature>
<dbReference type="CDD" id="cd06081">
    <property type="entry name" value="KOW_Spt5_1"/>
    <property type="match status" value="1"/>
</dbReference>
<dbReference type="GO" id="GO:0006357">
    <property type="term" value="P:regulation of transcription by RNA polymerase II"/>
    <property type="evidence" value="ECO:0007669"/>
    <property type="project" value="InterPro"/>
</dbReference>
<dbReference type="InterPro" id="IPR005825">
    <property type="entry name" value="Ribosomal_uL24_CS"/>
</dbReference>
<feature type="compositionally biased region" description="Polar residues" evidence="4">
    <location>
        <begin position="1275"/>
        <end position="1293"/>
    </location>
</feature>
<feature type="compositionally biased region" description="Gly residues" evidence="4">
    <location>
        <begin position="1693"/>
        <end position="1705"/>
    </location>
</feature>
<dbReference type="GO" id="GO:0006412">
    <property type="term" value="P:translation"/>
    <property type="evidence" value="ECO:0007669"/>
    <property type="project" value="InterPro"/>
</dbReference>
<feature type="compositionally biased region" description="Low complexity" evidence="4">
    <location>
        <begin position="1523"/>
        <end position="1533"/>
    </location>
</feature>
<feature type="domain" description="KOW" evidence="6">
    <location>
        <begin position="564"/>
        <end position="591"/>
    </location>
</feature>
<dbReference type="Gene3D" id="3.30.70.940">
    <property type="entry name" value="NusG, N-terminal domain"/>
    <property type="match status" value="1"/>
</dbReference>
<feature type="compositionally biased region" description="Gly residues" evidence="4">
    <location>
        <begin position="1534"/>
        <end position="1544"/>
    </location>
</feature>
<dbReference type="CDD" id="cd06084">
    <property type="entry name" value="KOW_Spt5_4"/>
    <property type="match status" value="1"/>
</dbReference>
<feature type="compositionally biased region" description="Gly residues" evidence="4">
    <location>
        <begin position="1796"/>
        <end position="1809"/>
    </location>
</feature>
<dbReference type="SMART" id="SM00739">
    <property type="entry name" value="KOW"/>
    <property type="match status" value="3"/>
</dbReference>
<feature type="compositionally biased region" description="Gly residues" evidence="4">
    <location>
        <begin position="1314"/>
        <end position="1323"/>
    </location>
</feature>